<dbReference type="InterPro" id="IPR013216">
    <property type="entry name" value="Methyltransf_11"/>
</dbReference>
<keyword evidence="2" id="KW-0808">Transferase</keyword>
<dbReference type="Pfam" id="PF08241">
    <property type="entry name" value="Methyltransf_11"/>
    <property type="match status" value="1"/>
</dbReference>
<dbReference type="Proteomes" id="UP000660680">
    <property type="component" value="Unassembled WGS sequence"/>
</dbReference>
<reference evidence="2" key="1">
    <citation type="journal article" date="2014" name="Int. J. Syst. Evol. Microbiol.">
        <title>Complete genome sequence of Corynebacterium casei LMG S-19264T (=DSM 44701T), isolated from a smear-ripened cheese.</title>
        <authorList>
            <consortium name="US DOE Joint Genome Institute (JGI-PGF)"/>
            <person name="Walter F."/>
            <person name="Albersmeier A."/>
            <person name="Kalinowski J."/>
            <person name="Ruckert C."/>
        </authorList>
    </citation>
    <scope>NUCLEOTIDE SEQUENCE</scope>
    <source>
        <strain evidence="2">JCM 3276</strain>
    </source>
</reference>
<evidence type="ECO:0000313" key="2">
    <source>
        <dbReference type="EMBL" id="GGS61217.1"/>
    </source>
</evidence>
<dbReference type="InterPro" id="IPR029063">
    <property type="entry name" value="SAM-dependent_MTases_sf"/>
</dbReference>
<protein>
    <submittedName>
        <fullName evidence="2">Methyltransferase type 11</fullName>
    </submittedName>
</protein>
<dbReference type="AlphaFoldDB" id="A0A918GTD9"/>
<proteinExistence type="predicted"/>
<accession>A0A918GTD9</accession>
<evidence type="ECO:0000259" key="1">
    <source>
        <dbReference type="Pfam" id="PF08241"/>
    </source>
</evidence>
<dbReference type="CDD" id="cd02440">
    <property type="entry name" value="AdoMet_MTases"/>
    <property type="match status" value="1"/>
</dbReference>
<reference evidence="2" key="2">
    <citation type="submission" date="2020-09" db="EMBL/GenBank/DDBJ databases">
        <authorList>
            <person name="Sun Q."/>
            <person name="Ohkuma M."/>
        </authorList>
    </citation>
    <scope>NUCLEOTIDE SEQUENCE</scope>
    <source>
        <strain evidence="2">JCM 3276</strain>
    </source>
</reference>
<dbReference type="SUPFAM" id="SSF53335">
    <property type="entry name" value="S-adenosyl-L-methionine-dependent methyltransferases"/>
    <property type="match status" value="1"/>
</dbReference>
<dbReference type="PANTHER" id="PTHR42912:SF93">
    <property type="entry name" value="N6-ADENOSINE-METHYLTRANSFERASE TMT1A"/>
    <property type="match status" value="1"/>
</dbReference>
<name>A0A918GTD9_9PSEU</name>
<dbReference type="EMBL" id="BMRB01000015">
    <property type="protein sequence ID" value="GGS61217.1"/>
    <property type="molecule type" value="Genomic_DNA"/>
</dbReference>
<feature type="domain" description="Methyltransferase type 11" evidence="1">
    <location>
        <begin position="77"/>
        <end position="170"/>
    </location>
</feature>
<dbReference type="Gene3D" id="3.40.50.150">
    <property type="entry name" value="Vaccinia Virus protein VP39"/>
    <property type="match status" value="1"/>
</dbReference>
<evidence type="ECO:0000313" key="3">
    <source>
        <dbReference type="Proteomes" id="UP000660680"/>
    </source>
</evidence>
<sequence>MKFRTPRGVADLCFPGGVGMVARARELVSALRAPHIVPSPNIWHWPAVYEAENRAQDVHGAVWRALEPLADWTGDVVDVGCGSGFHLPRFAERARSVVGVEPHGPLVEQARARVAGLPITVLPGSAQALPLADGSADVVHARTAYFFGPGCEPGLREADRVLRPGGSLVIVDLDAARPPYGRWLRADIPSYDAPAVDAFFEAQGFQRHRVATVWRFPDRETLVSVLRIEFSAAVAARAAAEVDGLEFTVGYRVLARTKPAGLIL</sequence>
<dbReference type="PANTHER" id="PTHR42912">
    <property type="entry name" value="METHYLTRANSFERASE"/>
    <property type="match status" value="1"/>
</dbReference>
<dbReference type="InterPro" id="IPR050508">
    <property type="entry name" value="Methyltransf_Superfamily"/>
</dbReference>
<keyword evidence="2" id="KW-0489">Methyltransferase</keyword>
<dbReference type="GO" id="GO:0008757">
    <property type="term" value="F:S-adenosylmethionine-dependent methyltransferase activity"/>
    <property type="evidence" value="ECO:0007669"/>
    <property type="project" value="InterPro"/>
</dbReference>
<dbReference type="GO" id="GO:0032259">
    <property type="term" value="P:methylation"/>
    <property type="evidence" value="ECO:0007669"/>
    <property type="project" value="UniProtKB-KW"/>
</dbReference>
<gene>
    <name evidence="2" type="ORF">GCM10010171_65040</name>
</gene>
<organism evidence="2 3">
    <name type="scientific">Actinokineospora fastidiosa</name>
    <dbReference type="NCBI Taxonomy" id="1816"/>
    <lineage>
        <taxon>Bacteria</taxon>
        <taxon>Bacillati</taxon>
        <taxon>Actinomycetota</taxon>
        <taxon>Actinomycetes</taxon>
        <taxon>Pseudonocardiales</taxon>
        <taxon>Pseudonocardiaceae</taxon>
        <taxon>Actinokineospora</taxon>
    </lineage>
</organism>
<keyword evidence="3" id="KW-1185">Reference proteome</keyword>
<comment type="caution">
    <text evidence="2">The sequence shown here is derived from an EMBL/GenBank/DDBJ whole genome shotgun (WGS) entry which is preliminary data.</text>
</comment>